<feature type="non-terminal residue" evidence="4">
    <location>
        <position position="1"/>
    </location>
</feature>
<dbReference type="InterPro" id="IPR039741">
    <property type="entry name" value="UDP-sugar_pyrophosphorylase"/>
</dbReference>
<dbReference type="Gene3D" id="3.90.550.10">
    <property type="entry name" value="Spore Coat Polysaccharide Biosynthesis Protein SpsA, Chain A"/>
    <property type="match status" value="1"/>
</dbReference>
<dbReference type="InterPro" id="IPR002618">
    <property type="entry name" value="UDPGP_fam"/>
</dbReference>
<proteinExistence type="inferred from homology"/>
<dbReference type="GO" id="GO:0070569">
    <property type="term" value="F:uridylyltransferase activity"/>
    <property type="evidence" value="ECO:0007669"/>
    <property type="project" value="InterPro"/>
</dbReference>
<dbReference type="PANTHER" id="PTHR11952">
    <property type="entry name" value="UDP- GLUCOSE PYROPHOSPHORYLASE"/>
    <property type="match status" value="1"/>
</dbReference>
<organism evidence="4">
    <name type="scientific">marine sediment metagenome</name>
    <dbReference type="NCBI Taxonomy" id="412755"/>
    <lineage>
        <taxon>unclassified sequences</taxon>
        <taxon>metagenomes</taxon>
        <taxon>ecological metagenomes</taxon>
    </lineage>
</organism>
<evidence type="ECO:0008006" key="5">
    <source>
        <dbReference type="Google" id="ProtNLM"/>
    </source>
</evidence>
<dbReference type="InterPro" id="IPR029044">
    <property type="entry name" value="Nucleotide-diphossugar_trans"/>
</dbReference>
<name>X1HYS2_9ZZZZ</name>
<sequence length="272" mass="29932">DFDRAMQRLGREALGADRVAALTASGGHGTRLDYPHPKGMYPISPVLGKSLFQLFAEQIAATRRRYGCALPWLIMTSPANDGEVRAFFEQNEFFGLDSESVHFFVQEVNPILDEAGRLLLADRGELLVGPDGHGGVFAALERSGLTQMLRQGGRDLISYFQVDNPLMGVADPRFIGHHLHRGADFSSKVIAKRSPDERLGLSVMKGGVPAVVEYSDVPEEVAAARLPTGRLRLRYGSIASHVLDVPFAERVARRQEGLPWHIAAKTYEVLDE</sequence>
<reference evidence="4" key="1">
    <citation type="journal article" date="2014" name="Front. Microbiol.">
        <title>High frequency of phylogenetically diverse reductive dehalogenase-homologous genes in deep subseafloor sedimentary metagenomes.</title>
        <authorList>
            <person name="Kawai M."/>
            <person name="Futagami T."/>
            <person name="Toyoda A."/>
            <person name="Takaki Y."/>
            <person name="Nishi S."/>
            <person name="Hori S."/>
            <person name="Arai W."/>
            <person name="Tsubouchi T."/>
            <person name="Morono Y."/>
            <person name="Uchiyama I."/>
            <person name="Ito T."/>
            <person name="Fujiyama A."/>
            <person name="Inagaki F."/>
            <person name="Takami H."/>
        </authorList>
    </citation>
    <scope>NUCLEOTIDE SEQUENCE</scope>
    <source>
        <strain evidence="4">Expedition CK06-06</strain>
    </source>
</reference>
<comment type="similarity">
    <text evidence="1">Belongs to the UDPGP type 1 family.</text>
</comment>
<feature type="non-terminal residue" evidence="4">
    <location>
        <position position="272"/>
    </location>
</feature>
<comment type="caution">
    <text evidence="4">The sequence shown here is derived from an EMBL/GenBank/DDBJ whole genome shotgun (WGS) entry which is preliminary data.</text>
</comment>
<dbReference type="SUPFAM" id="SSF53448">
    <property type="entry name" value="Nucleotide-diphospho-sugar transferases"/>
    <property type="match status" value="1"/>
</dbReference>
<evidence type="ECO:0000256" key="1">
    <source>
        <dbReference type="ARBA" id="ARBA00010401"/>
    </source>
</evidence>
<dbReference type="Pfam" id="PF01704">
    <property type="entry name" value="UDPGP"/>
    <property type="match status" value="1"/>
</dbReference>
<evidence type="ECO:0000256" key="3">
    <source>
        <dbReference type="ARBA" id="ARBA00022695"/>
    </source>
</evidence>
<keyword evidence="3" id="KW-0548">Nucleotidyltransferase</keyword>
<dbReference type="AlphaFoldDB" id="X1HYS2"/>
<protein>
    <recommendedName>
        <fullName evidence="5">Nucleotidyl transferase domain-containing protein</fullName>
    </recommendedName>
</protein>
<evidence type="ECO:0000256" key="2">
    <source>
        <dbReference type="ARBA" id="ARBA00022679"/>
    </source>
</evidence>
<dbReference type="PANTHER" id="PTHR11952:SF2">
    <property type="entry name" value="LD24639P"/>
    <property type="match status" value="1"/>
</dbReference>
<accession>X1HYS2</accession>
<evidence type="ECO:0000313" key="4">
    <source>
        <dbReference type="EMBL" id="GAH75316.1"/>
    </source>
</evidence>
<dbReference type="EMBL" id="BARU01026252">
    <property type="protein sequence ID" value="GAH75316.1"/>
    <property type="molecule type" value="Genomic_DNA"/>
</dbReference>
<keyword evidence="2" id="KW-0808">Transferase</keyword>
<gene>
    <name evidence="4" type="ORF">S03H2_42196</name>
</gene>